<dbReference type="EnsemblFungi" id="PTTG_30155-t43_1">
    <property type="protein sequence ID" value="PTTG_30155-t43_1-p1"/>
    <property type="gene ID" value="PTTG_30155"/>
</dbReference>
<organism evidence="1">
    <name type="scientific">Puccinia triticina (isolate 1-1 / race 1 (BBBD))</name>
    <name type="common">Brown leaf rust fungus</name>
    <dbReference type="NCBI Taxonomy" id="630390"/>
    <lineage>
        <taxon>Eukaryota</taxon>
        <taxon>Fungi</taxon>
        <taxon>Dikarya</taxon>
        <taxon>Basidiomycota</taxon>
        <taxon>Pucciniomycotina</taxon>
        <taxon>Pucciniomycetes</taxon>
        <taxon>Pucciniales</taxon>
        <taxon>Pucciniaceae</taxon>
        <taxon>Puccinia</taxon>
    </lineage>
</organism>
<reference evidence="1" key="1">
    <citation type="submission" date="2009-11" db="EMBL/GenBank/DDBJ databases">
        <authorList>
            <consortium name="The Broad Institute Genome Sequencing Platform"/>
            <person name="Ward D."/>
            <person name="Feldgarden M."/>
            <person name="Earl A."/>
            <person name="Young S.K."/>
            <person name="Zeng Q."/>
            <person name="Koehrsen M."/>
            <person name="Alvarado L."/>
            <person name="Berlin A."/>
            <person name="Bochicchio J."/>
            <person name="Borenstein D."/>
            <person name="Chapman S.B."/>
            <person name="Chen Z."/>
            <person name="Engels R."/>
            <person name="Freedman E."/>
            <person name="Gellesch M."/>
            <person name="Goldberg J."/>
            <person name="Griggs A."/>
            <person name="Gujja S."/>
            <person name="Heilman E."/>
            <person name="Heiman D."/>
            <person name="Hepburn T."/>
            <person name="Howarth C."/>
            <person name="Jen D."/>
            <person name="Larson L."/>
            <person name="Lewis B."/>
            <person name="Mehta T."/>
            <person name="Park D."/>
            <person name="Pearson M."/>
            <person name="Roberts A."/>
            <person name="Saif S."/>
            <person name="Shea T."/>
            <person name="Shenoy N."/>
            <person name="Sisk P."/>
            <person name="Stolte C."/>
            <person name="Sykes S."/>
            <person name="Thomson T."/>
            <person name="Walk T."/>
            <person name="White J."/>
            <person name="Yandava C."/>
            <person name="Izard J."/>
            <person name="Baranova O.V."/>
            <person name="Blanton J.M."/>
            <person name="Tanner A.C."/>
            <person name="Dewhirst F.E."/>
            <person name="Haas B."/>
            <person name="Nusbaum C."/>
            <person name="Birren B."/>
        </authorList>
    </citation>
    <scope>NUCLEOTIDE SEQUENCE [LARGE SCALE GENOMIC DNA]</scope>
    <source>
        <strain evidence="1">1-1 BBBD Race 1</strain>
    </source>
</reference>
<dbReference type="STRING" id="630390.A0A180G2A5"/>
<proteinExistence type="predicted"/>
<dbReference type="EMBL" id="ADAS02002038">
    <property type="protein sequence ID" value="OAV85973.1"/>
    <property type="molecule type" value="Genomic_DNA"/>
</dbReference>
<reference evidence="2" key="4">
    <citation type="submission" date="2025-05" db="UniProtKB">
        <authorList>
            <consortium name="EnsemblFungi"/>
        </authorList>
    </citation>
    <scope>IDENTIFICATION</scope>
    <source>
        <strain evidence="2">isolate 1-1 / race 1 (BBBD)</strain>
    </source>
</reference>
<sequence>MYYLAREHGYLVVERAPSSHQPHPYTTSNTQAVIEINSDSDIEVINQSSTKLPATLKRSNSEAFSPGDTGDLKRIRLPTTEFTSAHPAFLPAGVRPIAPEANSTAAPLSASIMNWFQVTSHTLLQSVEEQLPGRRHTTTPSFPGVENTGRMSGLEVAVLVRELQDVGRQALTQLDGLLRIAKNSKAFVASSTEPSMDLFKERCYKIVGIIEEAGVLAPRVQVQ</sequence>
<dbReference type="VEuPathDB" id="FungiDB:PTTG_30155"/>
<evidence type="ECO:0000313" key="2">
    <source>
        <dbReference type="EnsemblFungi" id="PTTG_30155-t43_1-p1"/>
    </source>
</evidence>
<dbReference type="AlphaFoldDB" id="A0A180G2A5"/>
<name>A0A180G2A5_PUCT1</name>
<reference evidence="2 3" key="3">
    <citation type="journal article" date="2017" name="G3 (Bethesda)">
        <title>Comparative analysis highlights variable genome content of wheat rusts and divergence of the mating loci.</title>
        <authorList>
            <person name="Cuomo C.A."/>
            <person name="Bakkeren G."/>
            <person name="Khalil H.B."/>
            <person name="Panwar V."/>
            <person name="Joly D."/>
            <person name="Linning R."/>
            <person name="Sakthikumar S."/>
            <person name="Song X."/>
            <person name="Adiconis X."/>
            <person name="Fan L."/>
            <person name="Goldberg J.M."/>
            <person name="Levin J.Z."/>
            <person name="Young S."/>
            <person name="Zeng Q."/>
            <person name="Anikster Y."/>
            <person name="Bruce M."/>
            <person name="Wang M."/>
            <person name="Yin C."/>
            <person name="McCallum B."/>
            <person name="Szabo L.J."/>
            <person name="Hulbert S."/>
            <person name="Chen X."/>
            <person name="Fellers J.P."/>
        </authorList>
    </citation>
    <scope>NUCLEOTIDE SEQUENCE</scope>
    <source>
        <strain evidence="2">isolate 1-1 / race 1 (BBBD)</strain>
        <strain evidence="3">Isolate 1-1 / race 1 (BBBD)</strain>
    </source>
</reference>
<gene>
    <name evidence="1" type="ORF">PTTG_30155</name>
</gene>
<evidence type="ECO:0000313" key="1">
    <source>
        <dbReference type="EMBL" id="OAV85973.1"/>
    </source>
</evidence>
<reference evidence="1" key="2">
    <citation type="submission" date="2016-05" db="EMBL/GenBank/DDBJ databases">
        <title>Comparative analysis highlights variable genome content of wheat rusts and divergence of the mating loci.</title>
        <authorList>
            <person name="Cuomo C.A."/>
            <person name="Bakkeren G."/>
            <person name="Szabo L."/>
            <person name="Khalil H."/>
            <person name="Joly D."/>
            <person name="Goldberg J."/>
            <person name="Young S."/>
            <person name="Zeng Q."/>
            <person name="Fellers J."/>
        </authorList>
    </citation>
    <scope>NUCLEOTIDE SEQUENCE [LARGE SCALE GENOMIC DNA]</scope>
    <source>
        <strain evidence="1">1-1 BBBD Race 1</strain>
    </source>
</reference>
<dbReference type="OrthoDB" id="10368416at2759"/>
<evidence type="ECO:0000313" key="3">
    <source>
        <dbReference type="Proteomes" id="UP000005240"/>
    </source>
</evidence>
<keyword evidence="3" id="KW-1185">Reference proteome</keyword>
<protein>
    <submittedName>
        <fullName evidence="1 2">Uncharacterized protein</fullName>
    </submittedName>
</protein>
<dbReference type="Proteomes" id="UP000005240">
    <property type="component" value="Unassembled WGS sequence"/>
</dbReference>
<accession>A0A180G2A5</accession>